<dbReference type="InParanoid" id="A0A0C2SA99"/>
<accession>A0A0C2SA99</accession>
<evidence type="ECO:0000256" key="2">
    <source>
        <dbReference type="SAM" id="SignalP"/>
    </source>
</evidence>
<gene>
    <name evidence="3" type="ORF">M378DRAFT_180695</name>
</gene>
<sequence>MRVLGISLFATIACALFSGATPTNLKTRDAVHVSARAGTLSGILTTATDKLTAVKIGMGATDSTVDAVVPIIEDVESILNDAIGAVEVLAGSLVGEVIADVAQLVAGVVTLVAQILFAVTKLVGKGAIASLLTDVGSLLCTLLGLIFKLIPGLLALVIPLLGSVIQILINLNLLQVLSVLGITV</sequence>
<dbReference type="EMBL" id="KN818310">
    <property type="protein sequence ID" value="KIL59740.1"/>
    <property type="molecule type" value="Genomic_DNA"/>
</dbReference>
<feature type="transmembrane region" description="Helical" evidence="1">
    <location>
        <begin position="153"/>
        <end position="174"/>
    </location>
</feature>
<feature type="transmembrane region" description="Helical" evidence="1">
    <location>
        <begin position="126"/>
        <end position="147"/>
    </location>
</feature>
<keyword evidence="4" id="KW-1185">Reference proteome</keyword>
<dbReference type="AlphaFoldDB" id="A0A0C2SA99"/>
<protein>
    <submittedName>
        <fullName evidence="3">Uncharacterized protein</fullName>
    </submittedName>
</protein>
<feature type="chain" id="PRO_5012972143" evidence="2">
    <location>
        <begin position="16"/>
        <end position="184"/>
    </location>
</feature>
<feature type="signal peptide" evidence="2">
    <location>
        <begin position="1"/>
        <end position="15"/>
    </location>
</feature>
<keyword evidence="1" id="KW-1133">Transmembrane helix</keyword>
<organism evidence="3 4">
    <name type="scientific">Amanita muscaria (strain Koide BX008)</name>
    <dbReference type="NCBI Taxonomy" id="946122"/>
    <lineage>
        <taxon>Eukaryota</taxon>
        <taxon>Fungi</taxon>
        <taxon>Dikarya</taxon>
        <taxon>Basidiomycota</taxon>
        <taxon>Agaricomycotina</taxon>
        <taxon>Agaricomycetes</taxon>
        <taxon>Agaricomycetidae</taxon>
        <taxon>Agaricales</taxon>
        <taxon>Pluteineae</taxon>
        <taxon>Amanitaceae</taxon>
        <taxon>Amanita</taxon>
    </lineage>
</organism>
<name>A0A0C2SA99_AMAMK</name>
<proteinExistence type="predicted"/>
<reference evidence="3 4" key="1">
    <citation type="submission" date="2014-04" db="EMBL/GenBank/DDBJ databases">
        <title>Evolutionary Origins and Diversification of the Mycorrhizal Mutualists.</title>
        <authorList>
            <consortium name="DOE Joint Genome Institute"/>
            <consortium name="Mycorrhizal Genomics Consortium"/>
            <person name="Kohler A."/>
            <person name="Kuo A."/>
            <person name="Nagy L.G."/>
            <person name="Floudas D."/>
            <person name="Copeland A."/>
            <person name="Barry K.W."/>
            <person name="Cichocki N."/>
            <person name="Veneault-Fourrey C."/>
            <person name="LaButti K."/>
            <person name="Lindquist E.A."/>
            <person name="Lipzen A."/>
            <person name="Lundell T."/>
            <person name="Morin E."/>
            <person name="Murat C."/>
            <person name="Riley R."/>
            <person name="Ohm R."/>
            <person name="Sun H."/>
            <person name="Tunlid A."/>
            <person name="Henrissat B."/>
            <person name="Grigoriev I.V."/>
            <person name="Hibbett D.S."/>
            <person name="Martin F."/>
        </authorList>
    </citation>
    <scope>NUCLEOTIDE SEQUENCE [LARGE SCALE GENOMIC DNA]</scope>
    <source>
        <strain evidence="3 4">Koide BX008</strain>
    </source>
</reference>
<feature type="transmembrane region" description="Helical" evidence="1">
    <location>
        <begin position="101"/>
        <end position="119"/>
    </location>
</feature>
<keyword evidence="2" id="KW-0732">Signal</keyword>
<keyword evidence="1" id="KW-0812">Transmembrane</keyword>
<evidence type="ECO:0000313" key="4">
    <source>
        <dbReference type="Proteomes" id="UP000054549"/>
    </source>
</evidence>
<evidence type="ECO:0000256" key="1">
    <source>
        <dbReference type="SAM" id="Phobius"/>
    </source>
</evidence>
<evidence type="ECO:0000313" key="3">
    <source>
        <dbReference type="EMBL" id="KIL59740.1"/>
    </source>
</evidence>
<dbReference type="Proteomes" id="UP000054549">
    <property type="component" value="Unassembled WGS sequence"/>
</dbReference>
<dbReference type="OrthoDB" id="3265564at2759"/>
<dbReference type="HOGENOM" id="CLU_1467814_0_0_1"/>
<keyword evidence="1" id="KW-0472">Membrane</keyword>